<dbReference type="AlphaFoldDB" id="T2GCY4"/>
<dbReference type="KEGG" id="dgg:DGI_2399"/>
<dbReference type="Proteomes" id="UP000016587">
    <property type="component" value="Chromosome"/>
</dbReference>
<proteinExistence type="predicted"/>
<reference evidence="1 2" key="1">
    <citation type="journal article" date="2013" name="J. Bacteriol.">
        <title>Roles of HynAB and Ech, the only two hydrogenases found in the model sulfate reducer Desulfovibrio gigas.</title>
        <authorList>
            <person name="Morais-Silva F.O."/>
            <person name="Santos C.I."/>
            <person name="Rodrigues R."/>
            <person name="Pereira I.A."/>
            <person name="Rodrigues-Pousada C."/>
        </authorList>
    </citation>
    <scope>NUCLEOTIDE SEQUENCE [LARGE SCALE GENOMIC DNA]</scope>
    <source>
        <strain evidence="2">ATCC 19364 / DSM 1382 / NCIMB 9332 / VKM B-1759</strain>
    </source>
</reference>
<accession>T2GCY4</accession>
<name>T2GCY4_MEGG1</name>
<gene>
    <name evidence="1" type="ORF">DGI_2399</name>
</gene>
<sequence length="53" mass="5745">MPDDPIIRSLEELAELENVWADAMDDGVPGAATVLDLILWLTDPGLDPPMPES</sequence>
<organism evidence="1 2">
    <name type="scientific">Megalodesulfovibrio gigas (strain ATCC 19364 / DSM 1382 / NCIMB 9332 / VKM B-1759)</name>
    <name type="common">Desulfovibrio gigas</name>
    <dbReference type="NCBI Taxonomy" id="1121448"/>
    <lineage>
        <taxon>Bacteria</taxon>
        <taxon>Pseudomonadati</taxon>
        <taxon>Thermodesulfobacteriota</taxon>
        <taxon>Desulfovibrionia</taxon>
        <taxon>Desulfovibrionales</taxon>
        <taxon>Desulfovibrionaceae</taxon>
        <taxon>Megalodesulfovibrio</taxon>
    </lineage>
</organism>
<dbReference type="RefSeq" id="WP_021761129.1">
    <property type="nucleotide sequence ID" value="NC_022444.1"/>
</dbReference>
<reference evidence="2" key="2">
    <citation type="submission" date="2013-07" db="EMBL/GenBank/DDBJ databases">
        <authorList>
            <person name="Morais-Silva F.O."/>
            <person name="Rezende A.M."/>
            <person name="Pimentel C."/>
            <person name="Resende D.M."/>
            <person name="Santos C.I."/>
            <person name="Clemente C."/>
            <person name="de Oliveira L.M."/>
            <person name="da Silva S.M."/>
            <person name="Costa D.A."/>
            <person name="Varela-Raposo A."/>
            <person name="Horacio E.C.A."/>
            <person name="Matos M."/>
            <person name="Flores O."/>
            <person name="Ruiz J.C."/>
            <person name="Rodrigues-Pousada C."/>
        </authorList>
    </citation>
    <scope>NUCLEOTIDE SEQUENCE [LARGE SCALE GENOMIC DNA]</scope>
    <source>
        <strain evidence="2">ATCC 19364 / DSM 1382 / NCIMB 9332 / VKM B-1759</strain>
    </source>
</reference>
<dbReference type="PATRIC" id="fig|1121448.10.peg.2352"/>
<dbReference type="EMBL" id="CP006585">
    <property type="protein sequence ID" value="AGW14148.1"/>
    <property type="molecule type" value="Genomic_DNA"/>
</dbReference>
<evidence type="ECO:0000313" key="1">
    <source>
        <dbReference type="EMBL" id="AGW14148.1"/>
    </source>
</evidence>
<dbReference type="HOGENOM" id="CLU_3098096_0_0_7"/>
<protein>
    <submittedName>
        <fullName evidence="1">Uncharacterized protein</fullName>
    </submittedName>
</protein>
<evidence type="ECO:0000313" key="2">
    <source>
        <dbReference type="Proteomes" id="UP000016587"/>
    </source>
</evidence>
<dbReference type="STRING" id="1121448.DGI_2399"/>
<keyword evidence="2" id="KW-1185">Reference proteome</keyword>